<comment type="caution">
    <text evidence="1">The sequence shown here is derived from an EMBL/GenBank/DDBJ whole genome shotgun (WGS) entry which is preliminary data.</text>
</comment>
<organism evidence="1 2">
    <name type="scientific">Duganella alba</name>
    <dbReference type="NCBI Taxonomy" id="2666081"/>
    <lineage>
        <taxon>Bacteria</taxon>
        <taxon>Pseudomonadati</taxon>
        <taxon>Pseudomonadota</taxon>
        <taxon>Betaproteobacteria</taxon>
        <taxon>Burkholderiales</taxon>
        <taxon>Oxalobacteraceae</taxon>
        <taxon>Telluria group</taxon>
        <taxon>Duganella</taxon>
    </lineage>
</organism>
<proteinExistence type="predicted"/>
<accession>A0A6L5QDT6</accession>
<dbReference type="Proteomes" id="UP000481037">
    <property type="component" value="Unassembled WGS sequence"/>
</dbReference>
<reference evidence="1 2" key="1">
    <citation type="submission" date="2019-11" db="EMBL/GenBank/DDBJ databases">
        <title>Novel species isolated from a subtropical stream in China.</title>
        <authorList>
            <person name="Lu H."/>
        </authorList>
    </citation>
    <scope>NUCLEOTIDE SEQUENCE [LARGE SCALE GENOMIC DNA]</scope>
    <source>
        <strain evidence="1 2">FT25W</strain>
    </source>
</reference>
<dbReference type="AlphaFoldDB" id="A0A6L5QDT6"/>
<protein>
    <submittedName>
        <fullName evidence="1">Uncharacterized protein</fullName>
    </submittedName>
</protein>
<gene>
    <name evidence="1" type="ORF">GJ697_08740</name>
</gene>
<evidence type="ECO:0000313" key="2">
    <source>
        <dbReference type="Proteomes" id="UP000481037"/>
    </source>
</evidence>
<sequence>MKPHDLPLANVSLASTLIGNTVLALMNEPEDARSGPEDMEVLVRTVSRCLGFGADEGPHHAQACAMAAGVMRELLSERSSAPARCLSRGGDLR</sequence>
<dbReference type="RefSeq" id="WP_154362427.1">
    <property type="nucleotide sequence ID" value="NZ_WKJM01000005.1"/>
</dbReference>
<name>A0A6L5QDT6_9BURK</name>
<keyword evidence="2" id="KW-1185">Reference proteome</keyword>
<evidence type="ECO:0000313" key="1">
    <source>
        <dbReference type="EMBL" id="MRX07915.1"/>
    </source>
</evidence>
<dbReference type="EMBL" id="WKJM01000005">
    <property type="protein sequence ID" value="MRX07915.1"/>
    <property type="molecule type" value="Genomic_DNA"/>
</dbReference>